<dbReference type="AlphaFoldDB" id="A0A200Q9U0"/>
<feature type="region of interest" description="Disordered" evidence="1">
    <location>
        <begin position="174"/>
        <end position="194"/>
    </location>
</feature>
<name>A0A200Q9U0_MACCD</name>
<evidence type="ECO:0000313" key="4">
    <source>
        <dbReference type="Proteomes" id="UP000195402"/>
    </source>
</evidence>
<dbReference type="InterPro" id="IPR051886">
    <property type="entry name" value="Seed_Dev/Stress_Resp_Reg"/>
</dbReference>
<accession>A0A200Q9U0</accession>
<dbReference type="PANTHER" id="PTHR46354:SF7">
    <property type="entry name" value="PROTEIN DOG1-LIKE 1"/>
    <property type="match status" value="1"/>
</dbReference>
<sequence length="261" mass="29659">MASSSDQLRFRECYQNWMTQQQGDLEELLQVFNQHHHHHHHVPRDDEEKLRLVVEKVIKHFQEYHETRTRLSKDDATSFFSPTWCNSIENSCLWLGGCRPSLSIRLVYSLCGSELESQLNEYLEGVRKGNMGELSATQLGLVSQLQCRTVSDEEKLSKKMASLQEDIADEPLATFANKSGPGSYGDGESSDNGEVDRALDAHARALAGVLDDADKLRMNTLKELIGILKPLQAVDFLIVSKKLHLCIHEWGKRRDLRLGRT</sequence>
<dbReference type="GO" id="GO:0043565">
    <property type="term" value="F:sequence-specific DNA binding"/>
    <property type="evidence" value="ECO:0007669"/>
    <property type="project" value="InterPro"/>
</dbReference>
<dbReference type="Pfam" id="PF14144">
    <property type="entry name" value="DOG1"/>
    <property type="match status" value="1"/>
</dbReference>
<dbReference type="FunCoup" id="A0A200Q9U0">
    <property type="interactions" value="61"/>
</dbReference>
<dbReference type="Proteomes" id="UP000195402">
    <property type="component" value="Unassembled WGS sequence"/>
</dbReference>
<dbReference type="InParanoid" id="A0A200Q9U0"/>
<evidence type="ECO:0000256" key="1">
    <source>
        <dbReference type="SAM" id="MobiDB-lite"/>
    </source>
</evidence>
<protein>
    <submittedName>
        <fullName evidence="3">Transcription factor TGA like domain</fullName>
    </submittedName>
</protein>
<keyword evidence="4" id="KW-1185">Reference proteome</keyword>
<organism evidence="3 4">
    <name type="scientific">Macleaya cordata</name>
    <name type="common">Five-seeded plume-poppy</name>
    <name type="synonym">Bocconia cordata</name>
    <dbReference type="NCBI Taxonomy" id="56857"/>
    <lineage>
        <taxon>Eukaryota</taxon>
        <taxon>Viridiplantae</taxon>
        <taxon>Streptophyta</taxon>
        <taxon>Embryophyta</taxon>
        <taxon>Tracheophyta</taxon>
        <taxon>Spermatophyta</taxon>
        <taxon>Magnoliopsida</taxon>
        <taxon>Ranunculales</taxon>
        <taxon>Papaveraceae</taxon>
        <taxon>Papaveroideae</taxon>
        <taxon>Macleaya</taxon>
    </lineage>
</organism>
<comment type="caution">
    <text evidence="3">The sequence shown here is derived from an EMBL/GenBank/DDBJ whole genome shotgun (WGS) entry which is preliminary data.</text>
</comment>
<evidence type="ECO:0000259" key="2">
    <source>
        <dbReference type="PROSITE" id="PS51806"/>
    </source>
</evidence>
<evidence type="ECO:0000313" key="3">
    <source>
        <dbReference type="EMBL" id="OVA07258.1"/>
    </source>
</evidence>
<feature type="domain" description="DOG1" evidence="2">
    <location>
        <begin position="7"/>
        <end position="257"/>
    </location>
</feature>
<proteinExistence type="predicted"/>
<gene>
    <name evidence="3" type="ORF">BVC80_8501g7</name>
</gene>
<dbReference type="OrthoDB" id="1897224at2759"/>
<dbReference type="InterPro" id="IPR025422">
    <property type="entry name" value="TGA_domain"/>
</dbReference>
<reference evidence="3 4" key="1">
    <citation type="journal article" date="2017" name="Mol. Plant">
        <title>The Genome of Medicinal Plant Macleaya cordata Provides New Insights into Benzylisoquinoline Alkaloids Metabolism.</title>
        <authorList>
            <person name="Liu X."/>
            <person name="Liu Y."/>
            <person name="Huang P."/>
            <person name="Ma Y."/>
            <person name="Qing Z."/>
            <person name="Tang Q."/>
            <person name="Cao H."/>
            <person name="Cheng P."/>
            <person name="Zheng Y."/>
            <person name="Yuan Z."/>
            <person name="Zhou Y."/>
            <person name="Liu J."/>
            <person name="Tang Z."/>
            <person name="Zhuo Y."/>
            <person name="Zhang Y."/>
            <person name="Yu L."/>
            <person name="Huang J."/>
            <person name="Yang P."/>
            <person name="Peng Q."/>
            <person name="Zhang J."/>
            <person name="Jiang W."/>
            <person name="Zhang Z."/>
            <person name="Lin K."/>
            <person name="Ro D.K."/>
            <person name="Chen X."/>
            <person name="Xiong X."/>
            <person name="Shang Y."/>
            <person name="Huang S."/>
            <person name="Zeng J."/>
        </authorList>
    </citation>
    <scope>NUCLEOTIDE SEQUENCE [LARGE SCALE GENOMIC DNA]</scope>
    <source>
        <strain evidence="4">cv. BLH2017</strain>
        <tissue evidence="3">Root</tissue>
    </source>
</reference>
<dbReference type="STRING" id="56857.A0A200Q9U0"/>
<dbReference type="EMBL" id="MVGT01002620">
    <property type="protein sequence ID" value="OVA07258.1"/>
    <property type="molecule type" value="Genomic_DNA"/>
</dbReference>
<dbReference type="PANTHER" id="PTHR46354">
    <property type="entry name" value="DOG1 DOMAIN-CONTAINING PROTEIN"/>
    <property type="match status" value="1"/>
</dbReference>
<dbReference type="GO" id="GO:0006351">
    <property type="term" value="P:DNA-templated transcription"/>
    <property type="evidence" value="ECO:0007669"/>
    <property type="project" value="InterPro"/>
</dbReference>
<dbReference type="OMA" id="WGSTFEN"/>
<dbReference type="PROSITE" id="PS51806">
    <property type="entry name" value="DOG1"/>
    <property type="match status" value="1"/>
</dbReference>